<comment type="caution">
    <text evidence="1">The sequence shown here is derived from an EMBL/GenBank/DDBJ whole genome shotgun (WGS) entry which is preliminary data.</text>
</comment>
<dbReference type="RefSeq" id="WP_043918062.1">
    <property type="nucleotide sequence ID" value="NZ_FZPF01000002.1"/>
</dbReference>
<dbReference type="EMBL" id="JYFE01000023">
    <property type="protein sequence ID" value="KIT17034.1"/>
    <property type="molecule type" value="Genomic_DNA"/>
</dbReference>
<evidence type="ECO:0000313" key="2">
    <source>
        <dbReference type="Proteomes" id="UP000032232"/>
    </source>
</evidence>
<evidence type="ECO:0008006" key="3">
    <source>
        <dbReference type="Google" id="ProtNLM"/>
    </source>
</evidence>
<gene>
    <name evidence="1" type="ORF">jaqu_12240</name>
</gene>
<name>A0A0D1EH82_9RHOB</name>
<reference evidence="1 2" key="1">
    <citation type="submission" date="2015-02" db="EMBL/GenBank/DDBJ databases">
        <title>Genome Sequence of Jannaschia aquimarina DSM28248, a member of the Roseobacter clade.</title>
        <authorList>
            <person name="Voget S."/>
            <person name="Daniel R."/>
        </authorList>
    </citation>
    <scope>NUCLEOTIDE SEQUENCE [LARGE SCALE GENOMIC DNA]</scope>
    <source>
        <strain evidence="1 2">GSW-M26</strain>
    </source>
</reference>
<proteinExistence type="predicted"/>
<dbReference type="STRING" id="935700.jaqu_12240"/>
<dbReference type="Pfam" id="PF13376">
    <property type="entry name" value="OmdA"/>
    <property type="match status" value="1"/>
</dbReference>
<protein>
    <recommendedName>
        <fullName evidence="3">YdeI/OmpD-associated family protein</fullName>
    </recommendedName>
</protein>
<dbReference type="Proteomes" id="UP000032232">
    <property type="component" value="Unassembled WGS sequence"/>
</dbReference>
<sequence>MSETHKDRPLVTVRSRPDLREWLAVHHRDEEGVWLATYKAHHPDHLPWIEAVEELLCWGWIDAVVNRIDEDRSAHLIAPRRPGSAWSALNKRLVEAARTSGAMTEAGEDAIEAAKDSGMWTFLDEIEAGVVPEDLDAALGDLRAVWDGWPRSVTRGTLEWVKTAKTEATRAKRIADVAASAAQGLRPSPFRR</sequence>
<dbReference type="AlphaFoldDB" id="A0A0D1EH82"/>
<accession>A0A0D1EH82</accession>
<dbReference type="OrthoDB" id="9796999at2"/>
<organism evidence="1 2">
    <name type="scientific">Jannaschia aquimarina</name>
    <dbReference type="NCBI Taxonomy" id="935700"/>
    <lineage>
        <taxon>Bacteria</taxon>
        <taxon>Pseudomonadati</taxon>
        <taxon>Pseudomonadota</taxon>
        <taxon>Alphaproteobacteria</taxon>
        <taxon>Rhodobacterales</taxon>
        <taxon>Roseobacteraceae</taxon>
        <taxon>Jannaschia</taxon>
    </lineage>
</organism>
<dbReference type="PATRIC" id="fig|935700.4.peg.1271"/>
<keyword evidence="2" id="KW-1185">Reference proteome</keyword>
<evidence type="ECO:0000313" key="1">
    <source>
        <dbReference type="EMBL" id="KIT17034.1"/>
    </source>
</evidence>